<name>A0A9N9Q2F4_9HELO</name>
<dbReference type="AlphaFoldDB" id="A0A9N9Q2F4"/>
<dbReference type="InterPro" id="IPR052895">
    <property type="entry name" value="HetReg/Transcr_Mod"/>
</dbReference>
<dbReference type="OrthoDB" id="3557394at2759"/>
<accession>A0A9N9Q2F4</accession>
<protein>
    <recommendedName>
        <fullName evidence="1">Heterokaryon incompatibility domain-containing protein</fullName>
    </recommendedName>
</protein>
<gene>
    <name evidence="2" type="ORF">HYALB_00000932</name>
</gene>
<sequence>MGPYTASLDPKKKEIRQLVLQPLKAGNVIQCSTETISLLEQPEFEALSYVWGDASIRQTITFNGSPFTVTQNLAIALRYLRLPEKPRRIWIDALCINQEDTNERNSQVSMMGEIYRCASPVLIWLGESSKDTDEAFALISHVYKEHDITKEMSRLLFSFYIQLVGREWFTRLWTIQELVLAKQDPLIGCGLSWTTWSTLFGVWQRVAMKEFSKMGMVMLKEGRSNEDKDSVNVVVRPNAIRIDLLNNLRVGVASKRGEDLRDLLLNTVSSNATEPRDRIYGLLGMLSEQDRQYFKVDYNRPLGTVFAEAVSHIFQNGKGAFLLSGLKLAGPNFSDPSFPSWVPKFGTKSLLSPSRFHPAGIGASGSGSDAINGEVDSNLQTLRIRGLPVDIIVDKIVFGESVNPLAHLPRVESFANKARELAASYSTTRPHLHAFKTSEPLWRTLIANKAYSGATRESAPESYSEMYEKILENPLSESDESVREYRLSLLNHLPSSCFFITATGFCGIGPDIIEKGDHLAIWFGAPAPFILRQYARAQNDHEKQVYSVCGVAYVAGIMEGQMVDEVYCEDLENDIMFVVR</sequence>
<dbReference type="InterPro" id="IPR010730">
    <property type="entry name" value="HET"/>
</dbReference>
<comment type="caution">
    <text evidence="2">The sequence shown here is derived from an EMBL/GenBank/DDBJ whole genome shotgun (WGS) entry which is preliminary data.</text>
</comment>
<evidence type="ECO:0000313" key="2">
    <source>
        <dbReference type="EMBL" id="CAG8970951.1"/>
    </source>
</evidence>
<keyword evidence="3" id="KW-1185">Reference proteome</keyword>
<dbReference type="Pfam" id="PF26639">
    <property type="entry name" value="Het-6_barrel"/>
    <property type="match status" value="1"/>
</dbReference>
<dbReference type="Proteomes" id="UP000701801">
    <property type="component" value="Unassembled WGS sequence"/>
</dbReference>
<evidence type="ECO:0000259" key="1">
    <source>
        <dbReference type="Pfam" id="PF06985"/>
    </source>
</evidence>
<proteinExistence type="predicted"/>
<feature type="domain" description="Heterokaryon incompatibility" evidence="1">
    <location>
        <begin position="44"/>
        <end position="177"/>
    </location>
</feature>
<reference evidence="2" key="1">
    <citation type="submission" date="2021-07" db="EMBL/GenBank/DDBJ databases">
        <authorList>
            <person name="Durling M."/>
        </authorList>
    </citation>
    <scope>NUCLEOTIDE SEQUENCE</scope>
</reference>
<dbReference type="PANTHER" id="PTHR24148">
    <property type="entry name" value="ANKYRIN REPEAT DOMAIN-CONTAINING PROTEIN 39 HOMOLOG-RELATED"/>
    <property type="match status" value="1"/>
</dbReference>
<evidence type="ECO:0000313" key="3">
    <source>
        <dbReference type="Proteomes" id="UP000701801"/>
    </source>
</evidence>
<dbReference type="EMBL" id="CAJVRM010000003">
    <property type="protein sequence ID" value="CAG8970951.1"/>
    <property type="molecule type" value="Genomic_DNA"/>
</dbReference>
<organism evidence="2 3">
    <name type="scientific">Hymenoscyphus albidus</name>
    <dbReference type="NCBI Taxonomy" id="595503"/>
    <lineage>
        <taxon>Eukaryota</taxon>
        <taxon>Fungi</taxon>
        <taxon>Dikarya</taxon>
        <taxon>Ascomycota</taxon>
        <taxon>Pezizomycotina</taxon>
        <taxon>Leotiomycetes</taxon>
        <taxon>Helotiales</taxon>
        <taxon>Helotiaceae</taxon>
        <taxon>Hymenoscyphus</taxon>
    </lineage>
</organism>
<dbReference type="PANTHER" id="PTHR24148:SF73">
    <property type="entry name" value="HET DOMAIN PROTEIN (AFU_ORTHOLOGUE AFUA_8G01020)"/>
    <property type="match status" value="1"/>
</dbReference>
<dbReference type="Pfam" id="PF06985">
    <property type="entry name" value="HET"/>
    <property type="match status" value="1"/>
</dbReference>